<proteinExistence type="predicted"/>
<keyword evidence="2" id="KW-1185">Reference proteome</keyword>
<sequence length="116" mass="12727">MVGLMFRSREEWLLGLVNCFFLEGNEGRTKRQPCFALLREKGARGRLVPRLLSVPIPPSDDFSPSPSAAGGRAALATPEPPLVVLLPRITLMPLPIILHWRGVGDPSPLASFLILF</sequence>
<accession>A0A4U6WIW8</accession>
<gene>
    <name evidence="1" type="ORF">SEVIR_1G372201v2</name>
</gene>
<dbReference type="AlphaFoldDB" id="A0A4U6WIW8"/>
<dbReference type="Proteomes" id="UP000298652">
    <property type="component" value="Chromosome 1"/>
</dbReference>
<reference evidence="1" key="1">
    <citation type="submission" date="2019-03" db="EMBL/GenBank/DDBJ databases">
        <title>WGS assembly of Setaria viridis.</title>
        <authorList>
            <person name="Huang P."/>
            <person name="Jenkins J."/>
            <person name="Grimwood J."/>
            <person name="Barry K."/>
            <person name="Healey A."/>
            <person name="Mamidi S."/>
            <person name="Sreedasyam A."/>
            <person name="Shu S."/>
            <person name="Feldman M."/>
            <person name="Wu J."/>
            <person name="Yu Y."/>
            <person name="Chen C."/>
            <person name="Johnson J."/>
            <person name="Rokhsar D."/>
            <person name="Baxter I."/>
            <person name="Schmutz J."/>
            <person name="Brutnell T."/>
            <person name="Kellogg E."/>
        </authorList>
    </citation>
    <scope>NUCLEOTIDE SEQUENCE [LARGE SCALE GENOMIC DNA]</scope>
</reference>
<evidence type="ECO:0000313" key="2">
    <source>
        <dbReference type="Proteomes" id="UP000298652"/>
    </source>
</evidence>
<dbReference type="EMBL" id="CM016552">
    <property type="protein sequence ID" value="TKW42255.1"/>
    <property type="molecule type" value="Genomic_DNA"/>
</dbReference>
<protein>
    <submittedName>
        <fullName evidence="1">Uncharacterized protein</fullName>
    </submittedName>
</protein>
<dbReference type="Gramene" id="TKW42255">
    <property type="protein sequence ID" value="TKW42255"/>
    <property type="gene ID" value="SEVIR_1G372201v2"/>
</dbReference>
<evidence type="ECO:0000313" key="1">
    <source>
        <dbReference type="EMBL" id="TKW42255.1"/>
    </source>
</evidence>
<organism evidence="1 2">
    <name type="scientific">Setaria viridis</name>
    <name type="common">Green bristlegrass</name>
    <name type="synonym">Setaria italica subsp. viridis</name>
    <dbReference type="NCBI Taxonomy" id="4556"/>
    <lineage>
        <taxon>Eukaryota</taxon>
        <taxon>Viridiplantae</taxon>
        <taxon>Streptophyta</taxon>
        <taxon>Embryophyta</taxon>
        <taxon>Tracheophyta</taxon>
        <taxon>Spermatophyta</taxon>
        <taxon>Magnoliopsida</taxon>
        <taxon>Liliopsida</taxon>
        <taxon>Poales</taxon>
        <taxon>Poaceae</taxon>
        <taxon>PACMAD clade</taxon>
        <taxon>Panicoideae</taxon>
        <taxon>Panicodae</taxon>
        <taxon>Paniceae</taxon>
        <taxon>Cenchrinae</taxon>
        <taxon>Setaria</taxon>
    </lineage>
</organism>
<name>A0A4U6WIW8_SETVI</name>